<feature type="transmembrane region" description="Helical" evidence="1">
    <location>
        <begin position="6"/>
        <end position="29"/>
    </location>
</feature>
<dbReference type="EMBL" id="AP029612">
    <property type="protein sequence ID" value="BFG70335.1"/>
    <property type="molecule type" value="Genomic_DNA"/>
</dbReference>
<organism evidence="2">
    <name type="scientific">Sediminibacterium sp. KACHI17</name>
    <dbReference type="NCBI Taxonomy" id="1751071"/>
    <lineage>
        <taxon>Bacteria</taxon>
        <taxon>Pseudomonadati</taxon>
        <taxon>Bacteroidota</taxon>
        <taxon>Chitinophagia</taxon>
        <taxon>Chitinophagales</taxon>
        <taxon>Chitinophagaceae</taxon>
        <taxon>Sediminibacterium</taxon>
    </lineage>
</organism>
<dbReference type="AlphaFoldDB" id="A0AAT9GIJ7"/>
<keyword evidence="1" id="KW-0812">Transmembrane</keyword>
<sequence length="66" mass="7418">MLGAGYWVLGTGYWVLGTGYWVLGTGYWVLGTGYWVLGNFLAYKITIIFDQFSLIALNIYNLKPST</sequence>
<evidence type="ECO:0000256" key="1">
    <source>
        <dbReference type="SAM" id="Phobius"/>
    </source>
</evidence>
<evidence type="ECO:0000313" key="2">
    <source>
        <dbReference type="EMBL" id="BFG70335.1"/>
    </source>
</evidence>
<proteinExistence type="predicted"/>
<keyword evidence="1" id="KW-0472">Membrane</keyword>
<accession>A0AAT9GIJ7</accession>
<reference evidence="2" key="1">
    <citation type="submission" date="2024-02" db="EMBL/GenBank/DDBJ databases">
        <title>Sediminibacterium planktonica sp. nov. and Sediminibacterium longus sp. nov., isolated from surface lake and river water.</title>
        <authorList>
            <person name="Watanabe K."/>
            <person name="Takemine S."/>
            <person name="Ishii Y."/>
            <person name="Ogata Y."/>
            <person name="Shindo C."/>
            <person name="Suda W."/>
        </authorList>
    </citation>
    <scope>NUCLEOTIDE SEQUENCE</scope>
    <source>
        <strain evidence="2">KACHI17</strain>
    </source>
</reference>
<keyword evidence="1" id="KW-1133">Transmembrane helix</keyword>
<protein>
    <submittedName>
        <fullName evidence="2">Uncharacterized protein</fullName>
    </submittedName>
</protein>
<gene>
    <name evidence="2" type="ORF">KACHI17_12160</name>
</gene>
<name>A0AAT9GIJ7_9BACT</name>